<feature type="domain" description="Phospholipase D N-terminal" evidence="2">
    <location>
        <begin position="43"/>
        <end position="132"/>
    </location>
</feature>
<comment type="caution">
    <text evidence="3">The sequence shown here is derived from an EMBL/GenBank/DDBJ whole genome shotgun (WGS) entry which is preliminary data.</text>
</comment>
<dbReference type="RefSeq" id="WP_189474516.1">
    <property type="nucleotide sequence ID" value="NZ_BMYM01000001.1"/>
</dbReference>
<proteinExistence type="predicted"/>
<protein>
    <recommendedName>
        <fullName evidence="5">Alkaline phosphatase D</fullName>
    </recommendedName>
</protein>
<dbReference type="Pfam" id="PF16655">
    <property type="entry name" value="PhoD_N"/>
    <property type="match status" value="1"/>
</dbReference>
<evidence type="ECO:0000313" key="4">
    <source>
        <dbReference type="Proteomes" id="UP000644693"/>
    </source>
</evidence>
<dbReference type="InterPro" id="IPR006311">
    <property type="entry name" value="TAT_signal"/>
</dbReference>
<dbReference type="InterPro" id="IPR029052">
    <property type="entry name" value="Metallo-depent_PP-like"/>
</dbReference>
<feature type="domain" description="PhoD-like phosphatase metallophosphatase" evidence="1">
    <location>
        <begin position="144"/>
        <end position="527"/>
    </location>
</feature>
<dbReference type="AlphaFoldDB" id="A0A919CI53"/>
<dbReference type="PROSITE" id="PS51318">
    <property type="entry name" value="TAT"/>
    <property type="match status" value="1"/>
</dbReference>
<sequence>MAISRRAFMGVISGSTFLATLGAPALRASALPEISSALKFDEGVASGDPRSDSVMLWTRAVPVDASPTAPVLLQVSDDDTFDAPILETLLEASAEADYTVRACIDGLEPGRHYFFRFVGGQGTTSRLGRTMTARAHTDDSPVNLGFASCQSYEQAYYGSWARMLEDDKNKPAEEQIEFVLHLGDFIYERSWHKRLDGGPQSRYVPPFPDGQETEDNRHAVSLADYRHLYKTYLRDPHLQEARARWPFLCIWDDHEFSNNCFQAYSTYGEQPLFEPQRKLDANQAWFEFIPAVLSEATGSQAHDFASVDLPPNESDANAAAVGSISIYRRLRWGAHIDIFLTDTRSYRSEASLPEHLAEKLGLPMNTVRLVEIADGGKAYNNGSPPAVLPYAEAENPAVDREPGTCLGLEQREWFLESLSQSTARWKLWGNALPLLPLRIDMSTVPMAGFEDSVFSIDPWAGYPYEMTLLLEQLREDGVTGLVSLSGDHHMHAAGAIHASASEPEQPPVCVDFSVAGISSTSLYDNVADVARRGNPGFQPLVYTEGDSGELPTWNMTLMQGVLASMAYDKVGIGAVSDWLGPNEANPGLSFVDTTAKGYGLARFGPDSLDVSLVTMPDLTQAFDDAPLPASIARFSVAAWEGDAPPVVDGPEFSGEKPFPFSVL</sequence>
<evidence type="ECO:0000259" key="1">
    <source>
        <dbReference type="Pfam" id="PF09423"/>
    </source>
</evidence>
<dbReference type="Gene3D" id="3.60.21.70">
    <property type="entry name" value="PhoD-like phosphatase"/>
    <property type="match status" value="1"/>
</dbReference>
<dbReference type="InterPro" id="IPR038607">
    <property type="entry name" value="PhoD-like_sf"/>
</dbReference>
<accession>A0A919CI53</accession>
<reference evidence="3" key="2">
    <citation type="submission" date="2020-09" db="EMBL/GenBank/DDBJ databases">
        <authorList>
            <person name="Sun Q."/>
            <person name="Kim S."/>
        </authorList>
    </citation>
    <scope>NUCLEOTIDE SEQUENCE</scope>
    <source>
        <strain evidence="3">KCTC 23430</strain>
    </source>
</reference>
<dbReference type="PANTHER" id="PTHR43606">
    <property type="entry name" value="PHOSPHATASE, PUTATIVE (AFU_ORTHOLOGUE AFUA_6G08710)-RELATED"/>
    <property type="match status" value="1"/>
</dbReference>
<keyword evidence="4" id="KW-1185">Reference proteome</keyword>
<dbReference type="SUPFAM" id="SSF56300">
    <property type="entry name" value="Metallo-dependent phosphatases"/>
    <property type="match status" value="1"/>
</dbReference>
<evidence type="ECO:0000259" key="2">
    <source>
        <dbReference type="Pfam" id="PF16655"/>
    </source>
</evidence>
<dbReference type="InterPro" id="IPR052900">
    <property type="entry name" value="Phospholipid_Metab_Enz"/>
</dbReference>
<reference evidence="3" key="1">
    <citation type="journal article" date="2014" name="Int. J. Syst. Evol. Microbiol.">
        <title>Complete genome sequence of Corynebacterium casei LMG S-19264T (=DSM 44701T), isolated from a smear-ripened cheese.</title>
        <authorList>
            <consortium name="US DOE Joint Genome Institute (JGI-PGF)"/>
            <person name="Walter F."/>
            <person name="Albersmeier A."/>
            <person name="Kalinowski J."/>
            <person name="Ruckert C."/>
        </authorList>
    </citation>
    <scope>NUCLEOTIDE SEQUENCE</scope>
    <source>
        <strain evidence="3">KCTC 23430</strain>
    </source>
</reference>
<evidence type="ECO:0008006" key="5">
    <source>
        <dbReference type="Google" id="ProtNLM"/>
    </source>
</evidence>
<dbReference type="Proteomes" id="UP000644693">
    <property type="component" value="Unassembled WGS sequence"/>
</dbReference>
<organism evidence="3 4">
    <name type="scientific">Parahalioglobus pacificus</name>
    <dbReference type="NCBI Taxonomy" id="930806"/>
    <lineage>
        <taxon>Bacteria</taxon>
        <taxon>Pseudomonadati</taxon>
        <taxon>Pseudomonadota</taxon>
        <taxon>Gammaproteobacteria</taxon>
        <taxon>Cellvibrionales</taxon>
        <taxon>Halieaceae</taxon>
        <taxon>Parahalioglobus</taxon>
    </lineage>
</organism>
<dbReference type="EMBL" id="BMYM01000001">
    <property type="protein sequence ID" value="GHD26355.1"/>
    <property type="molecule type" value="Genomic_DNA"/>
</dbReference>
<dbReference type="Gene3D" id="2.60.40.380">
    <property type="entry name" value="Purple acid phosphatase-like, N-terminal"/>
    <property type="match status" value="1"/>
</dbReference>
<dbReference type="InterPro" id="IPR018946">
    <property type="entry name" value="PhoD-like_MPP"/>
</dbReference>
<dbReference type="Pfam" id="PF09423">
    <property type="entry name" value="PhoD"/>
    <property type="match status" value="1"/>
</dbReference>
<dbReference type="InterPro" id="IPR032093">
    <property type="entry name" value="PhoD_N"/>
</dbReference>
<name>A0A919CI53_9GAMM</name>
<gene>
    <name evidence="3" type="ORF">GCM10007053_03200</name>
</gene>
<evidence type="ECO:0000313" key="3">
    <source>
        <dbReference type="EMBL" id="GHD26355.1"/>
    </source>
</evidence>
<dbReference type="CDD" id="cd07389">
    <property type="entry name" value="MPP_PhoD"/>
    <property type="match status" value="1"/>
</dbReference>
<dbReference type="PANTHER" id="PTHR43606:SF2">
    <property type="entry name" value="ALKALINE PHOSPHATASE FAMILY PROTEIN (AFU_ORTHOLOGUE AFUA_5G03860)"/>
    <property type="match status" value="1"/>
</dbReference>